<dbReference type="InterPro" id="IPR006311">
    <property type="entry name" value="TAT_signal"/>
</dbReference>
<keyword evidence="2" id="KW-1185">Reference proteome</keyword>
<organism evidence="1 2">
    <name type="scientific">Cupriavidus basilensis</name>
    <dbReference type="NCBI Taxonomy" id="68895"/>
    <lineage>
        <taxon>Bacteria</taxon>
        <taxon>Pseudomonadati</taxon>
        <taxon>Pseudomonadota</taxon>
        <taxon>Betaproteobacteria</taxon>
        <taxon>Burkholderiales</taxon>
        <taxon>Burkholderiaceae</taxon>
        <taxon>Cupriavidus</taxon>
    </lineage>
</organism>
<gene>
    <name evidence="1" type="ORF">P3W85_10090</name>
</gene>
<comment type="caution">
    <text evidence="1">The sequence shown here is derived from an EMBL/GenBank/DDBJ whole genome shotgun (WGS) entry which is preliminary data.</text>
</comment>
<proteinExistence type="predicted"/>
<dbReference type="PROSITE" id="PS51318">
    <property type="entry name" value="TAT"/>
    <property type="match status" value="1"/>
</dbReference>
<protein>
    <submittedName>
        <fullName evidence="1">Gluconate 2-dehydrogenase subunit 3 family protein</fullName>
    </submittedName>
</protein>
<name>A0ABT6AL10_9BURK</name>
<dbReference type="Proteomes" id="UP001216674">
    <property type="component" value="Unassembled WGS sequence"/>
</dbReference>
<dbReference type="Pfam" id="PF13618">
    <property type="entry name" value="Gluconate_2-dh3"/>
    <property type="match status" value="1"/>
</dbReference>
<sequence>MKSPQPAGPGAGTTMRILRKQPTVSRRGFLRGGGLAAIGVTVVPAALAQPPREAMTASFRALGPATARTLVAISRDIFPHDKLSDRYYVDAIAPLEKSAAGDKATRALLQQGVAALDASARERFGRPYGELTREADRVALLQAIETTPFFQKVRGELVTGLYNNKAVWPLLGYEGSSWEKGGYLHRGFDDIDWL</sequence>
<dbReference type="RefSeq" id="WP_276264690.1">
    <property type="nucleotide sequence ID" value="NZ_JARJLM010000166.1"/>
</dbReference>
<dbReference type="InterPro" id="IPR027056">
    <property type="entry name" value="Gluconate_2DH_su3"/>
</dbReference>
<evidence type="ECO:0000313" key="2">
    <source>
        <dbReference type="Proteomes" id="UP001216674"/>
    </source>
</evidence>
<reference evidence="1 2" key="1">
    <citation type="submission" date="2023-03" db="EMBL/GenBank/DDBJ databases">
        <title>Draft assemblies of triclosan tolerant bacteria isolated from returned activated sludge.</title>
        <authorList>
            <person name="Van Hamelsveld S."/>
        </authorList>
    </citation>
    <scope>NUCLEOTIDE SEQUENCE [LARGE SCALE GENOMIC DNA]</scope>
    <source>
        <strain evidence="1 2">GW210010_S58</strain>
    </source>
</reference>
<accession>A0ABT6AL10</accession>
<dbReference type="EMBL" id="JARJLM010000166">
    <property type="protein sequence ID" value="MDF3833294.1"/>
    <property type="molecule type" value="Genomic_DNA"/>
</dbReference>
<evidence type="ECO:0000313" key="1">
    <source>
        <dbReference type="EMBL" id="MDF3833294.1"/>
    </source>
</evidence>